<protein>
    <submittedName>
        <fullName evidence="1">Alpha/beta hydrolase</fullName>
    </submittedName>
</protein>
<evidence type="ECO:0000313" key="6">
    <source>
        <dbReference type="Proteomes" id="UP000469708"/>
    </source>
</evidence>
<name>A0A6N8NU73_ECOLX</name>
<evidence type="ECO:0000313" key="2">
    <source>
        <dbReference type="EMBL" id="MWT24256.1"/>
    </source>
</evidence>
<evidence type="ECO:0000313" key="4">
    <source>
        <dbReference type="Proteomes" id="UP000436482"/>
    </source>
</evidence>
<proteinExistence type="predicted"/>
<dbReference type="EMBL" id="WTRC01000745">
    <property type="protein sequence ID" value="MWT24256.1"/>
    <property type="molecule type" value="Genomic_DNA"/>
</dbReference>
<comment type="caution">
    <text evidence="1">The sequence shown here is derived from an EMBL/GenBank/DDBJ whole genome shotgun (WGS) entry which is preliminary data.</text>
</comment>
<feature type="non-terminal residue" evidence="1">
    <location>
        <position position="1"/>
    </location>
</feature>
<dbReference type="AlphaFoldDB" id="A0A6N8NU73"/>
<evidence type="ECO:0000313" key="1">
    <source>
        <dbReference type="EMBL" id="MWR93308.1"/>
    </source>
</evidence>
<reference evidence="3 6" key="2">
    <citation type="submission" date="2020-02" db="EMBL/GenBank/DDBJ databases">
        <authorList>
            <person name="Subbiah M."/>
            <person name="Call D."/>
        </authorList>
    </citation>
    <scope>NUCLEOTIDE SEQUENCE [LARGE SCALE GENOMIC DNA]</scope>
    <source>
        <strain evidence="3 6">8375wC2</strain>
    </source>
</reference>
<dbReference type="GO" id="GO:0016787">
    <property type="term" value="F:hydrolase activity"/>
    <property type="evidence" value="ECO:0007669"/>
    <property type="project" value="UniProtKB-KW"/>
</dbReference>
<dbReference type="RefSeq" id="WP_250694532.1">
    <property type="nucleotide sequence ID" value="NZ_JBJCIO010000437.1"/>
</dbReference>
<organism evidence="1 4">
    <name type="scientific">Escherichia coli</name>
    <dbReference type="NCBI Taxonomy" id="562"/>
    <lineage>
        <taxon>Bacteria</taxon>
        <taxon>Pseudomonadati</taxon>
        <taxon>Pseudomonadota</taxon>
        <taxon>Gammaproteobacteria</taxon>
        <taxon>Enterobacterales</taxon>
        <taxon>Enterobacteriaceae</taxon>
        <taxon>Escherichia</taxon>
    </lineage>
</organism>
<accession>A0A6N8NU73</accession>
<evidence type="ECO:0000313" key="3">
    <source>
        <dbReference type="EMBL" id="NEM89039.1"/>
    </source>
</evidence>
<dbReference type="Proteomes" id="UP000462410">
    <property type="component" value="Unassembled WGS sequence"/>
</dbReference>
<dbReference type="Proteomes" id="UP000436482">
    <property type="component" value="Unassembled WGS sequence"/>
</dbReference>
<dbReference type="EMBL" id="WTQQ01002408">
    <property type="protein sequence ID" value="MWR93308.1"/>
    <property type="molecule type" value="Genomic_DNA"/>
</dbReference>
<keyword evidence="1" id="KW-0378">Hydrolase</keyword>
<dbReference type="EMBL" id="JAAGYI010000227">
    <property type="protein sequence ID" value="NEM89039.1"/>
    <property type="molecule type" value="Genomic_DNA"/>
</dbReference>
<sequence>LYDGKAYVAEAISVLAPFFEETL</sequence>
<evidence type="ECO:0000313" key="5">
    <source>
        <dbReference type="Proteomes" id="UP000462410"/>
    </source>
</evidence>
<gene>
    <name evidence="3" type="ORF">G3V95_27090</name>
    <name evidence="2" type="ORF">GP965_25600</name>
    <name evidence="1" type="ORF">GP979_34390</name>
</gene>
<dbReference type="Proteomes" id="UP000469708">
    <property type="component" value="Unassembled WGS sequence"/>
</dbReference>
<reference evidence="4 5" key="1">
    <citation type="submission" date="2019-12" db="EMBL/GenBank/DDBJ databases">
        <title>Enteriobacteria Tanzani isolates_8377-8380.</title>
        <authorList>
            <person name="Subbiah M."/>
            <person name="Call D."/>
        </authorList>
    </citation>
    <scope>NUCLEOTIDE SEQUENCE [LARGE SCALE GENOMIC DNA]</scope>
    <source>
        <strain evidence="2 5">8378wH8</strain>
        <strain evidence="1 4">8379wE6</strain>
    </source>
</reference>